<dbReference type="AlphaFoldDB" id="U5DDQ4"/>
<accession>U5DDQ4</accession>
<protein>
    <submittedName>
        <fullName evidence="2">Uncharacterized protein</fullName>
    </submittedName>
</protein>
<organism evidence="2 3">
    <name type="scientific">Amborella trichopoda</name>
    <dbReference type="NCBI Taxonomy" id="13333"/>
    <lineage>
        <taxon>Eukaryota</taxon>
        <taxon>Viridiplantae</taxon>
        <taxon>Streptophyta</taxon>
        <taxon>Embryophyta</taxon>
        <taxon>Tracheophyta</taxon>
        <taxon>Spermatophyta</taxon>
        <taxon>Magnoliopsida</taxon>
        <taxon>Amborellales</taxon>
        <taxon>Amborellaceae</taxon>
        <taxon>Amborella</taxon>
    </lineage>
</organism>
<sequence length="132" mass="14986">MQPFLSPPLFLKFLFSWLRKASLELLPKEQPPNTDPRFLVDPSLMPIRVEIPTNPYNELLPKKQPPNMDPRFLVDPSLMPFRVEIPTNPYNDDLVIVTIPYCFPPHVLSYDGGTRLCVSFPSPSGLTNIPPG</sequence>
<gene>
    <name evidence="2" type="ORF">AMTR_s00070p00200710</name>
</gene>
<feature type="signal peptide" evidence="1">
    <location>
        <begin position="1"/>
        <end position="23"/>
    </location>
</feature>
<keyword evidence="1" id="KW-0732">Signal</keyword>
<dbReference type="Gramene" id="ERN20689">
    <property type="protein sequence ID" value="ERN20689"/>
    <property type="gene ID" value="AMTR_s00070p00200710"/>
</dbReference>
<dbReference type="Proteomes" id="UP000017836">
    <property type="component" value="Unassembled WGS sequence"/>
</dbReference>
<keyword evidence="3" id="KW-1185">Reference proteome</keyword>
<evidence type="ECO:0000313" key="3">
    <source>
        <dbReference type="Proteomes" id="UP000017836"/>
    </source>
</evidence>
<evidence type="ECO:0000313" key="2">
    <source>
        <dbReference type="EMBL" id="ERN20689.1"/>
    </source>
</evidence>
<feature type="chain" id="PRO_5004659096" evidence="1">
    <location>
        <begin position="24"/>
        <end position="132"/>
    </location>
</feature>
<name>U5DDQ4_AMBTC</name>
<evidence type="ECO:0000256" key="1">
    <source>
        <dbReference type="SAM" id="SignalP"/>
    </source>
</evidence>
<dbReference type="HOGENOM" id="CLU_1919904_0_0_1"/>
<dbReference type="EMBL" id="KI392058">
    <property type="protein sequence ID" value="ERN20689.1"/>
    <property type="molecule type" value="Genomic_DNA"/>
</dbReference>
<reference evidence="3" key="1">
    <citation type="journal article" date="2013" name="Science">
        <title>The Amborella genome and the evolution of flowering plants.</title>
        <authorList>
            <consortium name="Amborella Genome Project"/>
        </authorList>
    </citation>
    <scope>NUCLEOTIDE SEQUENCE [LARGE SCALE GENOMIC DNA]</scope>
</reference>
<proteinExistence type="predicted"/>